<feature type="coiled-coil region" evidence="1">
    <location>
        <begin position="64"/>
        <end position="91"/>
    </location>
</feature>
<reference evidence="4" key="3">
    <citation type="submission" date="2020-09" db="EMBL/GenBank/DDBJ databases">
        <title>Characterization of IncC plasmids in Enterobacterales of food-producing animals originating from China.</title>
        <authorList>
            <person name="Zhang Y."/>
            <person name="Lei C.-W."/>
        </authorList>
    </citation>
    <scope>NUCLEOTIDE SEQUENCE</scope>
    <source>
        <strain evidence="4">CC1</strain>
    </source>
</reference>
<evidence type="ECO:0000313" key="7">
    <source>
        <dbReference type="Proteomes" id="UP000586346"/>
    </source>
</evidence>
<feature type="domain" description="Toxin SymE-like" evidence="2">
    <location>
        <begin position="17"/>
        <end position="64"/>
    </location>
</feature>
<dbReference type="GO" id="GO:0016788">
    <property type="term" value="F:hydrolase activity, acting on ester bonds"/>
    <property type="evidence" value="ECO:0007669"/>
    <property type="project" value="InterPro"/>
</dbReference>
<reference evidence="3 7" key="2">
    <citation type="submission" date="2020-08" db="EMBL/GenBank/DDBJ databases">
        <title>Emergence and comparative genomics analysis of Citrobacter in Fennec fox imported from North Africa to China.</title>
        <authorList>
            <person name="Zheng B."/>
        </authorList>
    </citation>
    <scope>NUCLEOTIDE SEQUENCE [LARGE SCALE GENOMIC DNA]</scope>
    <source>
        <strain evidence="3 7">FF371</strain>
    </source>
</reference>
<evidence type="ECO:0000313" key="8">
    <source>
        <dbReference type="Proteomes" id="UP000605024"/>
    </source>
</evidence>
<evidence type="ECO:0000313" key="3">
    <source>
        <dbReference type="EMBL" id="MBC2648511.1"/>
    </source>
</evidence>
<dbReference type="Pfam" id="PF08845">
    <property type="entry name" value="SymE_toxin"/>
    <property type="match status" value="1"/>
</dbReference>
<dbReference type="OrthoDB" id="6053337at2"/>
<comment type="caution">
    <text evidence="4">The sequence shown here is derived from an EMBL/GenBank/DDBJ whole genome shotgun (WGS) entry which is preliminary data.</text>
</comment>
<protein>
    <submittedName>
        <fullName evidence="4">Type I addiction module toxin, SymE family</fullName>
    </submittedName>
</protein>
<accession>A0A1R0FR49</accession>
<dbReference type="EMBL" id="MTCP01000014">
    <property type="protein sequence ID" value="OLY67077.1"/>
    <property type="molecule type" value="Genomic_DNA"/>
</dbReference>
<evidence type="ECO:0000256" key="1">
    <source>
        <dbReference type="SAM" id="Coils"/>
    </source>
</evidence>
<dbReference type="Proteomes" id="UP000185597">
    <property type="component" value="Unassembled WGS sequence"/>
</dbReference>
<keyword evidence="7" id="KW-1185">Reference proteome</keyword>
<keyword evidence="1" id="KW-0175">Coiled coil</keyword>
<dbReference type="EMBL" id="JACXSK010000003">
    <property type="protein sequence ID" value="MBD3122786.1"/>
    <property type="molecule type" value="Genomic_DNA"/>
</dbReference>
<organism evidence="4 8">
    <name type="scientific">Citrobacter braakii</name>
    <dbReference type="NCBI Taxonomy" id="57706"/>
    <lineage>
        <taxon>Bacteria</taxon>
        <taxon>Pseudomonadati</taxon>
        <taxon>Pseudomonadota</taxon>
        <taxon>Gammaproteobacteria</taxon>
        <taxon>Enterobacterales</taxon>
        <taxon>Enterobacteriaceae</taxon>
        <taxon>Citrobacter</taxon>
        <taxon>Citrobacter freundii complex</taxon>
    </lineage>
</organism>
<dbReference type="InterPro" id="IPR014944">
    <property type="entry name" value="Toxin_SymE-like"/>
</dbReference>
<gene>
    <name evidence="5" type="ORF">BWD41_21780</name>
    <name evidence="3" type="ORF">H6P72_18055</name>
    <name evidence="4" type="ORF">ID160_08880</name>
</gene>
<sequence>MADSHSTPDTDQSGTERSVIVGYRPNVFDKSTPKIILSGKWLREAGFDTGQQITVKVMNGCIVLMVYGEQEQRLQDELKEANQKLNRIGSTLATLQ</sequence>
<evidence type="ECO:0000259" key="2">
    <source>
        <dbReference type="Pfam" id="PF08845"/>
    </source>
</evidence>
<dbReference type="Proteomes" id="UP000605024">
    <property type="component" value="Unassembled WGS sequence"/>
</dbReference>
<dbReference type="GO" id="GO:0016070">
    <property type="term" value="P:RNA metabolic process"/>
    <property type="evidence" value="ECO:0007669"/>
    <property type="project" value="InterPro"/>
</dbReference>
<dbReference type="RefSeq" id="WP_047415746.1">
    <property type="nucleotide sequence ID" value="NZ_CBDITX010000013.1"/>
</dbReference>
<dbReference type="GO" id="GO:0003723">
    <property type="term" value="F:RNA binding"/>
    <property type="evidence" value="ECO:0007669"/>
    <property type="project" value="InterPro"/>
</dbReference>
<dbReference type="EMBL" id="JACLAH010000006">
    <property type="protein sequence ID" value="MBC2648511.1"/>
    <property type="molecule type" value="Genomic_DNA"/>
</dbReference>
<proteinExistence type="predicted"/>
<dbReference type="AlphaFoldDB" id="A0A1R0FR49"/>
<dbReference type="Proteomes" id="UP000586346">
    <property type="component" value="Unassembled WGS sequence"/>
</dbReference>
<reference evidence="5 6" key="1">
    <citation type="submission" date="2017-01" db="EMBL/GenBank/DDBJ databases">
        <title>First report of the plasmid-mediated mcr-1 gene in Citrobacter freudii.</title>
        <authorList>
            <person name="Liu J."/>
            <person name="Yang Y."/>
            <person name="Li Y."/>
            <person name="Liu D."/>
            <person name="Tuo H."/>
            <person name="Davis M."/>
            <person name="Zhang A."/>
        </authorList>
    </citation>
    <scope>NUCLEOTIDE SEQUENCE [LARGE SCALE GENOMIC DNA]</scope>
    <source>
        <strain evidence="5 6">SCC4</strain>
    </source>
</reference>
<evidence type="ECO:0000313" key="4">
    <source>
        <dbReference type="EMBL" id="MBD3122786.1"/>
    </source>
</evidence>
<name>A0A1R0FR49_CITBR</name>
<evidence type="ECO:0000313" key="6">
    <source>
        <dbReference type="Proteomes" id="UP000185597"/>
    </source>
</evidence>
<evidence type="ECO:0000313" key="5">
    <source>
        <dbReference type="EMBL" id="OLY67077.1"/>
    </source>
</evidence>
<dbReference type="GO" id="GO:0005737">
    <property type="term" value="C:cytoplasm"/>
    <property type="evidence" value="ECO:0007669"/>
    <property type="project" value="InterPro"/>
</dbReference>